<name>I7G665_MYCS2</name>
<reference evidence="1 2" key="1">
    <citation type="journal article" date="2007" name="Genome Biol.">
        <title>Interrupted coding sequences in Mycobacterium smegmatis: authentic mutations or sequencing errors?</title>
        <authorList>
            <person name="Deshayes C."/>
            <person name="Perrodou E."/>
            <person name="Gallien S."/>
            <person name="Euphrasie D."/>
            <person name="Schaeffer C."/>
            <person name="Van-Dorsselaer A."/>
            <person name="Poch O."/>
            <person name="Lecompte O."/>
            <person name="Reyrat J.M."/>
        </authorList>
    </citation>
    <scope>NUCLEOTIDE SEQUENCE [LARGE SCALE GENOMIC DNA]</scope>
    <source>
        <strain evidence="2">ATCC 700084 / mc(2)155</strain>
    </source>
</reference>
<dbReference type="KEGG" id="msg:MSMEI_1647"/>
<gene>
    <name evidence="1" type="ordered locus">MSMEI_1647</name>
</gene>
<accession>I7G665</accession>
<reference evidence="1 2" key="2">
    <citation type="journal article" date="2009" name="Genome Res.">
        <title>Ortho-proteogenomics: multiple proteomes investigation through orthology and a new MS-based protocol.</title>
        <authorList>
            <person name="Gallien S."/>
            <person name="Perrodou E."/>
            <person name="Carapito C."/>
            <person name="Deshayes C."/>
            <person name="Reyrat J.M."/>
            <person name="Van Dorsselaer A."/>
            <person name="Poch O."/>
            <person name="Schaeffer C."/>
            <person name="Lecompte O."/>
        </authorList>
    </citation>
    <scope>NUCLEOTIDE SEQUENCE [LARGE SCALE GENOMIC DNA]</scope>
    <source>
        <strain evidence="2">ATCC 700084 / mc(2)155</strain>
    </source>
</reference>
<dbReference type="EMBL" id="CP001663">
    <property type="protein sequence ID" value="AFP38119.1"/>
    <property type="molecule type" value="Genomic_DNA"/>
</dbReference>
<sequence>MNQCARHTDLQERCGVVSGGVVGRGVALRRHTGLNDLIAQRGNSFRLSIQGVEEDGRKPVGGRAEAGQM</sequence>
<dbReference type="Proteomes" id="UP000006158">
    <property type="component" value="Chromosome"/>
</dbReference>
<evidence type="ECO:0000313" key="2">
    <source>
        <dbReference type="Proteomes" id="UP000006158"/>
    </source>
</evidence>
<proteinExistence type="predicted"/>
<dbReference type="AlphaFoldDB" id="I7G665"/>
<organism evidence="1 2">
    <name type="scientific">Mycolicibacterium smegmatis (strain ATCC 700084 / mc(2)155)</name>
    <name type="common">Mycobacterium smegmatis</name>
    <dbReference type="NCBI Taxonomy" id="246196"/>
    <lineage>
        <taxon>Bacteria</taxon>
        <taxon>Bacillati</taxon>
        <taxon>Actinomycetota</taxon>
        <taxon>Actinomycetes</taxon>
        <taxon>Mycobacteriales</taxon>
        <taxon>Mycobacteriaceae</taxon>
        <taxon>Mycolicibacterium</taxon>
    </lineage>
</organism>
<evidence type="ECO:0000313" key="1">
    <source>
        <dbReference type="EMBL" id="AFP38119.1"/>
    </source>
</evidence>
<protein>
    <submittedName>
        <fullName evidence="1">Uncharacterized protein</fullName>
    </submittedName>
</protein>